<reference evidence="2 3" key="1">
    <citation type="journal article" date="2022" name="Genome Biol. Evol.">
        <title>Host diet, physiology and behaviors set the stage for Lachnospiraceae cladogenesis.</title>
        <authorList>
            <person name="Vera-Ponce De Leon A."/>
            <person name="Schneider M."/>
            <person name="Jahnes B.C."/>
            <person name="Sadowski V."/>
            <person name="Camuy-Velez L.A."/>
            <person name="Duan J."/>
            <person name="Sabree Z.L."/>
        </authorList>
    </citation>
    <scope>NUCLEOTIDE SEQUENCE [LARGE SCALE GENOMIC DNA]</scope>
    <source>
        <strain evidence="2 3">PAL227</strain>
    </source>
</reference>
<comment type="caution">
    <text evidence="2">The sequence shown here is derived from an EMBL/GenBank/DDBJ whole genome shotgun (WGS) entry which is preliminary data.</text>
</comment>
<name>A0ABT1EJA9_9FIRM</name>
<keyword evidence="3" id="KW-1185">Reference proteome</keyword>
<feature type="transmembrane region" description="Helical" evidence="1">
    <location>
        <begin position="52"/>
        <end position="74"/>
    </location>
</feature>
<evidence type="ECO:0000256" key="1">
    <source>
        <dbReference type="SAM" id="Phobius"/>
    </source>
</evidence>
<organism evidence="2 3">
    <name type="scientific">Ohessyouella blattaphilus</name>
    <dbReference type="NCBI Taxonomy" id="2949333"/>
    <lineage>
        <taxon>Bacteria</taxon>
        <taxon>Bacillati</taxon>
        <taxon>Bacillota</taxon>
        <taxon>Clostridia</taxon>
        <taxon>Lachnospirales</taxon>
        <taxon>Lachnospiraceae</taxon>
        <taxon>Ohessyouella</taxon>
    </lineage>
</organism>
<protein>
    <submittedName>
        <fullName evidence="2">Uncharacterized protein</fullName>
    </submittedName>
</protein>
<evidence type="ECO:0000313" key="2">
    <source>
        <dbReference type="EMBL" id="MCP1110554.1"/>
    </source>
</evidence>
<dbReference type="RefSeq" id="WP_262069434.1">
    <property type="nucleotide sequence ID" value="NZ_JAMXOC010000014.1"/>
</dbReference>
<gene>
    <name evidence="2" type="ORF">NK118_09855</name>
</gene>
<dbReference type="Proteomes" id="UP001523565">
    <property type="component" value="Unassembled WGS sequence"/>
</dbReference>
<sequence length="186" mass="19208">MAKETKGYITKKKDMNFQSVEALQSVVSVVNEAAAALNDKKRTIRESAIPEVLAGALGAGIGGIGSFAALYGLGSVVGLSAAGITSGLAAAGGIVGGGMVAGVFVLAAPVAVLGGVGVGVASHLKHKQLRQEKERLYKEALSKHDAIIKALKEEVDADKERMEYLQSLNILLQQAIKDLQKDLGVA</sequence>
<evidence type="ECO:0000313" key="3">
    <source>
        <dbReference type="Proteomes" id="UP001523565"/>
    </source>
</evidence>
<accession>A0ABT1EJA9</accession>
<keyword evidence="1" id="KW-0472">Membrane</keyword>
<keyword evidence="1" id="KW-1133">Transmembrane helix</keyword>
<proteinExistence type="predicted"/>
<feature type="transmembrane region" description="Helical" evidence="1">
    <location>
        <begin position="94"/>
        <end position="121"/>
    </location>
</feature>
<keyword evidence="1" id="KW-0812">Transmembrane</keyword>
<dbReference type="EMBL" id="JAMZFV010000014">
    <property type="protein sequence ID" value="MCP1110554.1"/>
    <property type="molecule type" value="Genomic_DNA"/>
</dbReference>